<dbReference type="Gene3D" id="2.160.20.70">
    <property type="match status" value="1"/>
</dbReference>
<dbReference type="EMBL" id="JANBQB010000975">
    <property type="protein sequence ID" value="KAJ1972751.1"/>
    <property type="molecule type" value="Genomic_DNA"/>
</dbReference>
<protein>
    <submittedName>
        <fullName evidence="1">Uncharacterized protein</fullName>
    </submittedName>
</protein>
<comment type="caution">
    <text evidence="1">The sequence shown here is derived from an EMBL/GenBank/DDBJ whole genome shotgun (WGS) entry which is preliminary data.</text>
</comment>
<proteinExistence type="predicted"/>
<keyword evidence="2" id="KW-1185">Reference proteome</keyword>
<dbReference type="InterPro" id="IPR016098">
    <property type="entry name" value="CAP/MinC_C"/>
</dbReference>
<organism evidence="1 2">
    <name type="scientific">Dimargaris verticillata</name>
    <dbReference type="NCBI Taxonomy" id="2761393"/>
    <lineage>
        <taxon>Eukaryota</taxon>
        <taxon>Fungi</taxon>
        <taxon>Fungi incertae sedis</taxon>
        <taxon>Zoopagomycota</taxon>
        <taxon>Kickxellomycotina</taxon>
        <taxon>Dimargaritomycetes</taxon>
        <taxon>Dimargaritales</taxon>
        <taxon>Dimargaritaceae</taxon>
        <taxon>Dimargaris</taxon>
    </lineage>
</organism>
<accession>A0A9W8AXA4</accession>
<dbReference type="AlphaFoldDB" id="A0A9W8AXA4"/>
<reference evidence="1" key="1">
    <citation type="submission" date="2022-07" db="EMBL/GenBank/DDBJ databases">
        <title>Phylogenomic reconstructions and comparative analyses of Kickxellomycotina fungi.</title>
        <authorList>
            <person name="Reynolds N.K."/>
            <person name="Stajich J.E."/>
            <person name="Barry K."/>
            <person name="Grigoriev I.V."/>
            <person name="Crous P."/>
            <person name="Smith M.E."/>
        </authorList>
    </citation>
    <scope>NUCLEOTIDE SEQUENCE</scope>
    <source>
        <strain evidence="1">RSA 567</strain>
    </source>
</reference>
<dbReference type="OrthoDB" id="194775at2759"/>
<evidence type="ECO:0000313" key="1">
    <source>
        <dbReference type="EMBL" id="KAJ1972751.1"/>
    </source>
</evidence>
<evidence type="ECO:0000313" key="2">
    <source>
        <dbReference type="Proteomes" id="UP001151582"/>
    </source>
</evidence>
<sequence length="119" mass="13248">DCHTIRVTAYPTALIPIEQASQRDILPVKPIPAPLQAELSAGWARAQLAGTLNHYDKVEDFKWLRRQASPHWGLLAATDCLDDISAWLQLLQTSNGPADGHYQLLLNLARLPDQETLQT</sequence>
<feature type="non-terminal residue" evidence="1">
    <location>
        <position position="1"/>
    </location>
</feature>
<name>A0A9W8AXA4_9FUNG</name>
<gene>
    <name evidence="1" type="ORF">H4R34_005302</name>
</gene>
<dbReference type="Proteomes" id="UP001151582">
    <property type="component" value="Unassembled WGS sequence"/>
</dbReference>